<organism evidence="1">
    <name type="scientific">marine sediment metagenome</name>
    <dbReference type="NCBI Taxonomy" id="412755"/>
    <lineage>
        <taxon>unclassified sequences</taxon>
        <taxon>metagenomes</taxon>
        <taxon>ecological metagenomes</taxon>
    </lineage>
</organism>
<accession>A0A0F9AR49</accession>
<reference evidence="1" key="1">
    <citation type="journal article" date="2015" name="Nature">
        <title>Complex archaea that bridge the gap between prokaryotes and eukaryotes.</title>
        <authorList>
            <person name="Spang A."/>
            <person name="Saw J.H."/>
            <person name="Jorgensen S.L."/>
            <person name="Zaremba-Niedzwiedzka K."/>
            <person name="Martijn J."/>
            <person name="Lind A.E."/>
            <person name="van Eijk R."/>
            <person name="Schleper C."/>
            <person name="Guy L."/>
            <person name="Ettema T.J."/>
        </authorList>
    </citation>
    <scope>NUCLEOTIDE SEQUENCE</scope>
</reference>
<protein>
    <submittedName>
        <fullName evidence="1">Uncharacterized protein</fullName>
    </submittedName>
</protein>
<evidence type="ECO:0000313" key="1">
    <source>
        <dbReference type="EMBL" id="KKK80904.1"/>
    </source>
</evidence>
<comment type="caution">
    <text evidence="1">The sequence shown here is derived from an EMBL/GenBank/DDBJ whole genome shotgun (WGS) entry which is preliminary data.</text>
</comment>
<gene>
    <name evidence="1" type="ORF">LCGC14_2818830</name>
</gene>
<name>A0A0F9AR49_9ZZZZ</name>
<dbReference type="EMBL" id="LAZR01053365">
    <property type="protein sequence ID" value="KKK80904.1"/>
    <property type="molecule type" value="Genomic_DNA"/>
</dbReference>
<proteinExistence type="predicted"/>
<sequence length="112" mass="11700">MPNPTRVTTVPESERGPLEEHVRLIAQALNGLQNGQGNNGYFATLTPNATETTIYAGTASIGSVPVLQPMSAAAAASYAAGVIWTEGRKGQILIHHDSSALTDRLFGVVLNG</sequence>
<dbReference type="AlphaFoldDB" id="A0A0F9AR49"/>